<sequence length="88" mass="9808">MFIRYDERKEAGSGQILIGINVSKATFNYCVKSGSRKVINGKAAKNNESIKDFFLGIKEIPVFKTRFAVFGMENTGICGNYSSVPYQN</sequence>
<evidence type="ECO:0008006" key="3">
    <source>
        <dbReference type="Google" id="ProtNLM"/>
    </source>
</evidence>
<evidence type="ECO:0000313" key="1">
    <source>
        <dbReference type="EMBL" id="QNN44841.1"/>
    </source>
</evidence>
<reference evidence="1 2" key="1">
    <citation type="submission" date="2020-08" db="EMBL/GenBank/DDBJ databases">
        <title>Genome sequence of Pedobacter roseus KACC 11594T.</title>
        <authorList>
            <person name="Hyun D.-W."/>
            <person name="Bae J.-W."/>
        </authorList>
    </citation>
    <scope>NUCLEOTIDE SEQUENCE [LARGE SCALE GENOMIC DNA]</scope>
    <source>
        <strain evidence="1 2">KACC 11594</strain>
    </source>
</reference>
<name>A0A7G9QNB6_9SPHI</name>
<accession>A0A7G9QNB6</accession>
<dbReference type="Proteomes" id="UP000515806">
    <property type="component" value="Chromosome"/>
</dbReference>
<gene>
    <name evidence="1" type="ORF">H9L23_12515</name>
</gene>
<dbReference type="RefSeq" id="WP_187595270.1">
    <property type="nucleotide sequence ID" value="NZ_CP060723.1"/>
</dbReference>
<keyword evidence="2" id="KW-1185">Reference proteome</keyword>
<dbReference type="EMBL" id="CP060723">
    <property type="protein sequence ID" value="QNN44841.1"/>
    <property type="molecule type" value="Genomic_DNA"/>
</dbReference>
<dbReference type="AlphaFoldDB" id="A0A7G9QNB6"/>
<organism evidence="1 2">
    <name type="scientific">Pedobacter roseus</name>
    <dbReference type="NCBI Taxonomy" id="336820"/>
    <lineage>
        <taxon>Bacteria</taxon>
        <taxon>Pseudomonadati</taxon>
        <taxon>Bacteroidota</taxon>
        <taxon>Sphingobacteriia</taxon>
        <taxon>Sphingobacteriales</taxon>
        <taxon>Sphingobacteriaceae</taxon>
        <taxon>Pedobacter</taxon>
    </lineage>
</organism>
<dbReference type="KEGG" id="proe:H9L23_12515"/>
<proteinExistence type="predicted"/>
<protein>
    <recommendedName>
        <fullName evidence="3">Transposase</fullName>
    </recommendedName>
</protein>
<evidence type="ECO:0000313" key="2">
    <source>
        <dbReference type="Proteomes" id="UP000515806"/>
    </source>
</evidence>